<proteinExistence type="inferred from homology"/>
<dbReference type="PANTHER" id="PTHR10934">
    <property type="entry name" value="60S RIBOSOMAL PROTEIN L18"/>
    <property type="match status" value="1"/>
</dbReference>
<dbReference type="SUPFAM" id="SSF52080">
    <property type="entry name" value="Ribosomal proteins L15p and L18e"/>
    <property type="match status" value="1"/>
</dbReference>
<dbReference type="GO" id="GO:0003735">
    <property type="term" value="F:structural constituent of ribosome"/>
    <property type="evidence" value="ECO:0007669"/>
    <property type="project" value="InterPro"/>
</dbReference>
<sequence length="231" mass="25562">MTDGGMKERRGGEGGVGCVTGKRCLSRCLEPAAFARRKTRREFFRHKFDASVVGTKRAAIDIPARQLRAAKKHQRKECQSPSPIRKNLVTLYEFLARRTDSAFNAKVAHLLIRTNSVLAPMSVAKMAEHLKSKEDKIGCVVGTITNDLRVESIPKMTICALRFSEAARARIEAAGGECLTFDQLAIRCPTGENCLILRGPTGNRKARKYFGNPAGNPKSHTRPRANPKYSH</sequence>
<dbReference type="GO" id="GO:0022625">
    <property type="term" value="C:cytosolic large ribosomal subunit"/>
    <property type="evidence" value="ECO:0007669"/>
    <property type="project" value="TreeGrafter"/>
</dbReference>
<keyword evidence="2 6" id="KW-0689">Ribosomal protein</keyword>
<dbReference type="GeneID" id="22910405"/>
<feature type="region of interest" description="Disordered" evidence="4">
    <location>
        <begin position="206"/>
        <end position="231"/>
    </location>
</feature>
<dbReference type="eggNOG" id="KOG1714">
    <property type="taxonomic scope" value="Eukaryota"/>
</dbReference>
<dbReference type="InterPro" id="IPR036227">
    <property type="entry name" value="Ribosomal_uL15/eL18_sf"/>
</dbReference>
<dbReference type="VEuPathDB" id="CryptoDB:GNI_004040"/>
<reference evidence="6" key="1">
    <citation type="submission" date="2013-12" db="EMBL/GenBank/DDBJ databases">
        <authorList>
            <person name="Omoto C.K."/>
            <person name="Sibley D."/>
            <person name="Venepally P."/>
            <person name="Hadjithomas M."/>
            <person name="Karamycheva S."/>
            <person name="Brunk B."/>
            <person name="Roos D."/>
            <person name="Caler E."/>
            <person name="Lorenzi H."/>
        </authorList>
    </citation>
    <scope>NUCLEOTIDE SEQUENCE</scope>
</reference>
<keyword evidence="3" id="KW-0687">Ribonucleoprotein</keyword>
<dbReference type="GO" id="GO:0003723">
    <property type="term" value="F:RNA binding"/>
    <property type="evidence" value="ECO:0007669"/>
    <property type="project" value="TreeGrafter"/>
</dbReference>
<dbReference type="AlphaFoldDB" id="A0A023BDH8"/>
<organism evidence="6 7">
    <name type="scientific">Gregarina niphandrodes</name>
    <name type="common">Septate eugregarine</name>
    <dbReference type="NCBI Taxonomy" id="110365"/>
    <lineage>
        <taxon>Eukaryota</taxon>
        <taxon>Sar</taxon>
        <taxon>Alveolata</taxon>
        <taxon>Apicomplexa</taxon>
        <taxon>Conoidasida</taxon>
        <taxon>Gregarinasina</taxon>
        <taxon>Eugregarinorida</taxon>
        <taxon>Gregarinidae</taxon>
        <taxon>Gregarina</taxon>
    </lineage>
</organism>
<dbReference type="Proteomes" id="UP000019763">
    <property type="component" value="Unassembled WGS sequence"/>
</dbReference>
<dbReference type="Gene3D" id="3.100.10.10">
    <property type="match status" value="1"/>
</dbReference>
<dbReference type="InterPro" id="IPR021131">
    <property type="entry name" value="Ribosomal_uL15/eL18"/>
</dbReference>
<dbReference type="GO" id="GO:0006412">
    <property type="term" value="P:translation"/>
    <property type="evidence" value="ECO:0007669"/>
    <property type="project" value="InterPro"/>
</dbReference>
<evidence type="ECO:0000256" key="2">
    <source>
        <dbReference type="ARBA" id="ARBA00022980"/>
    </source>
</evidence>
<protein>
    <submittedName>
        <fullName evidence="6">60S ribosomal protein L18</fullName>
    </submittedName>
</protein>
<name>A0A023BDH8_GRENI</name>
<feature type="compositionally biased region" description="Basic residues" evidence="4">
    <location>
        <begin position="219"/>
        <end position="231"/>
    </location>
</feature>
<evidence type="ECO:0000313" key="6">
    <source>
        <dbReference type="EMBL" id="EZG88608.1"/>
    </source>
</evidence>
<dbReference type="PANTHER" id="PTHR10934:SF2">
    <property type="entry name" value="LARGE RIBOSOMAL SUBUNIT PROTEIN EL18"/>
    <property type="match status" value="1"/>
</dbReference>
<dbReference type="RefSeq" id="XP_011128543.1">
    <property type="nucleotide sequence ID" value="XM_011130241.1"/>
</dbReference>
<keyword evidence="7" id="KW-1185">Reference proteome</keyword>
<evidence type="ECO:0000256" key="3">
    <source>
        <dbReference type="ARBA" id="ARBA00023274"/>
    </source>
</evidence>
<gene>
    <name evidence="6" type="ORF">GNI_004040</name>
</gene>
<feature type="domain" description="Large ribosomal subunit protein uL15/eL18" evidence="5">
    <location>
        <begin position="68"/>
        <end position="228"/>
    </location>
</feature>
<evidence type="ECO:0000256" key="4">
    <source>
        <dbReference type="SAM" id="MobiDB-lite"/>
    </source>
</evidence>
<dbReference type="OrthoDB" id="6353017at2759"/>
<dbReference type="Pfam" id="PF17135">
    <property type="entry name" value="Ribosomal_L18"/>
    <property type="match status" value="1"/>
</dbReference>
<evidence type="ECO:0000313" key="7">
    <source>
        <dbReference type="Proteomes" id="UP000019763"/>
    </source>
</evidence>
<comment type="similarity">
    <text evidence="1">Belongs to the eukaryotic ribosomal protein eL18 family.</text>
</comment>
<accession>A0A023BDH8</accession>
<dbReference type="InterPro" id="IPR000039">
    <property type="entry name" value="Ribosomal_eL18"/>
</dbReference>
<dbReference type="EMBL" id="AFNH02000033">
    <property type="protein sequence ID" value="EZG88608.1"/>
    <property type="molecule type" value="Genomic_DNA"/>
</dbReference>
<evidence type="ECO:0000256" key="1">
    <source>
        <dbReference type="ARBA" id="ARBA00006815"/>
    </source>
</evidence>
<comment type="caution">
    <text evidence="6">The sequence shown here is derived from an EMBL/GenBank/DDBJ whole genome shotgun (WGS) entry which is preliminary data.</text>
</comment>
<evidence type="ECO:0000259" key="5">
    <source>
        <dbReference type="Pfam" id="PF17135"/>
    </source>
</evidence>